<comment type="subcellular location">
    <subcellularLocation>
        <location evidence="2">Cell inner membrane</location>
        <topology evidence="2">Multi-pass membrane protein</topology>
    </subcellularLocation>
    <subcellularLocation>
        <location evidence="13">Cell membrane</location>
        <topology evidence="13">Multi-pass membrane protein</topology>
    </subcellularLocation>
</comment>
<dbReference type="RefSeq" id="WP_048432971.1">
    <property type="nucleotide sequence ID" value="NZ_LWHQ01000064.1"/>
</dbReference>
<dbReference type="Gene3D" id="1.10.3720.10">
    <property type="entry name" value="MetI-like"/>
    <property type="match status" value="1"/>
</dbReference>
<dbReference type="PANTHER" id="PTHR30614">
    <property type="entry name" value="MEMBRANE COMPONENT OF AMINO ACID ABC TRANSPORTER"/>
    <property type="match status" value="1"/>
</dbReference>
<dbReference type="OrthoDB" id="9814550at2"/>
<comment type="function">
    <text evidence="1">Part of the binding-protein-dependent transport system for glutamine; probably responsible for the translocation of the substrate across the membrane.</text>
</comment>
<dbReference type="Proteomes" id="UP000078316">
    <property type="component" value="Unassembled WGS sequence"/>
</dbReference>
<comment type="function">
    <text evidence="10">Part of the ABC transporter complex GltIJKL involved in glutamate and aspartate uptake. Probably responsible for the translocation of the substrate across the membrane.</text>
</comment>
<gene>
    <name evidence="15" type="ORF">A5481_27080</name>
</gene>
<keyword evidence="6 13" id="KW-0812">Transmembrane</keyword>
<evidence type="ECO:0000256" key="4">
    <source>
        <dbReference type="ARBA" id="ARBA00022448"/>
    </source>
</evidence>
<evidence type="ECO:0000313" key="16">
    <source>
        <dbReference type="Proteomes" id="UP000078316"/>
    </source>
</evidence>
<evidence type="ECO:0000256" key="9">
    <source>
        <dbReference type="ARBA" id="ARBA00023136"/>
    </source>
</evidence>
<reference evidence="15 16" key="1">
    <citation type="submission" date="2016-04" db="EMBL/GenBank/DDBJ databases">
        <authorList>
            <person name="Evans L.H."/>
            <person name="Alamgir A."/>
            <person name="Owens N."/>
            <person name="Weber N.D."/>
            <person name="Virtaneva K."/>
            <person name="Barbian K."/>
            <person name="Babar A."/>
            <person name="Rosenke K."/>
        </authorList>
    </citation>
    <scope>NUCLEOTIDE SEQUENCE [LARGE SCALE GENOMIC DNA]</scope>
    <source>
        <strain evidence="15 16">PMB02</strain>
    </source>
</reference>
<comment type="caution">
    <text evidence="15">The sequence shown here is derived from an EMBL/GenBank/DDBJ whole genome shotgun (WGS) entry which is preliminary data.</text>
</comment>
<proteinExistence type="inferred from homology"/>
<evidence type="ECO:0000256" key="12">
    <source>
        <dbReference type="ARBA" id="ARBA00073645"/>
    </source>
</evidence>
<evidence type="ECO:0000256" key="1">
    <source>
        <dbReference type="ARBA" id="ARBA00003159"/>
    </source>
</evidence>
<dbReference type="FunFam" id="1.10.3720.10:FF:000006">
    <property type="entry name" value="Glutamate/aspartate ABC transporter, permease protein GltK"/>
    <property type="match status" value="1"/>
</dbReference>
<dbReference type="AlphaFoldDB" id="A0A179S0C0"/>
<dbReference type="GO" id="GO:0043190">
    <property type="term" value="C:ATP-binding cassette (ABC) transporter complex"/>
    <property type="evidence" value="ECO:0007669"/>
    <property type="project" value="InterPro"/>
</dbReference>
<dbReference type="Pfam" id="PF00528">
    <property type="entry name" value="BPD_transp_1"/>
    <property type="match status" value="1"/>
</dbReference>
<keyword evidence="7" id="KW-0029">Amino-acid transport</keyword>
<dbReference type="PROSITE" id="PS50928">
    <property type="entry name" value="ABC_TM1"/>
    <property type="match status" value="1"/>
</dbReference>
<evidence type="ECO:0000313" key="15">
    <source>
        <dbReference type="EMBL" id="OAS18081.1"/>
    </source>
</evidence>
<dbReference type="SUPFAM" id="SSF161098">
    <property type="entry name" value="MetI-like"/>
    <property type="match status" value="1"/>
</dbReference>
<comment type="similarity">
    <text evidence="3">Belongs to the binding-protein-dependent transport system permease family. HisMQ subfamily.</text>
</comment>
<keyword evidence="4 13" id="KW-0813">Transport</keyword>
<dbReference type="InterPro" id="IPR000515">
    <property type="entry name" value="MetI-like"/>
</dbReference>
<evidence type="ECO:0000256" key="3">
    <source>
        <dbReference type="ARBA" id="ARBA00010072"/>
    </source>
</evidence>
<dbReference type="InterPro" id="IPR035906">
    <property type="entry name" value="MetI-like_sf"/>
</dbReference>
<evidence type="ECO:0000256" key="6">
    <source>
        <dbReference type="ARBA" id="ARBA00022692"/>
    </source>
</evidence>
<dbReference type="PANTHER" id="PTHR30614:SF20">
    <property type="entry name" value="GLUTAMINE TRANSPORT SYSTEM PERMEASE PROTEIN GLNP"/>
    <property type="match status" value="1"/>
</dbReference>
<sequence length="221" mass="24674">MEYEWDFSLLAQNYPVLLRGLLVTVELWLPSMALGLALGLGLGLARLAGSRWLARPALLYVELFRDTPVLIQLIWFFYAFPILVGVQLSPFTAALLALTLNTSAYCAEIVRGGIQSVPKGQFEGAKALGMSRHQAMRRIILPQVVRRMLPAFTNRGIELAKVTSLASVLSVHELMYQGRLLSSTYYRPLEILTTVAIVYFVLIYPGSFLSARLERRLAARS</sequence>
<dbReference type="InterPro" id="IPR043429">
    <property type="entry name" value="ArtM/GltK/GlnP/TcyL/YhdX-like"/>
</dbReference>
<name>A0A179S0C0_9HYPH</name>
<dbReference type="GO" id="GO:0006865">
    <property type="term" value="P:amino acid transport"/>
    <property type="evidence" value="ECO:0007669"/>
    <property type="project" value="UniProtKB-KW"/>
</dbReference>
<evidence type="ECO:0000256" key="13">
    <source>
        <dbReference type="RuleBase" id="RU363032"/>
    </source>
</evidence>
<keyword evidence="9 13" id="KW-0472">Membrane</keyword>
<dbReference type="CDD" id="cd06261">
    <property type="entry name" value="TM_PBP2"/>
    <property type="match status" value="1"/>
</dbReference>
<evidence type="ECO:0000259" key="14">
    <source>
        <dbReference type="PROSITE" id="PS50928"/>
    </source>
</evidence>
<accession>A0A179S0C0</accession>
<keyword evidence="5" id="KW-1003">Cell membrane</keyword>
<evidence type="ECO:0000256" key="2">
    <source>
        <dbReference type="ARBA" id="ARBA00004429"/>
    </source>
</evidence>
<dbReference type="GO" id="GO:0022857">
    <property type="term" value="F:transmembrane transporter activity"/>
    <property type="evidence" value="ECO:0007669"/>
    <property type="project" value="InterPro"/>
</dbReference>
<dbReference type="InterPro" id="IPR010065">
    <property type="entry name" value="AA_ABC_transptr_permease_3TM"/>
</dbReference>
<organism evidence="15 16">
    <name type="scientific">Methylobacterium platani</name>
    <dbReference type="NCBI Taxonomy" id="427683"/>
    <lineage>
        <taxon>Bacteria</taxon>
        <taxon>Pseudomonadati</taxon>
        <taxon>Pseudomonadota</taxon>
        <taxon>Alphaproteobacteria</taxon>
        <taxon>Hyphomicrobiales</taxon>
        <taxon>Methylobacteriaceae</taxon>
        <taxon>Methylobacterium</taxon>
    </lineage>
</organism>
<evidence type="ECO:0000256" key="10">
    <source>
        <dbReference type="ARBA" id="ARBA00060298"/>
    </source>
</evidence>
<feature type="domain" description="ABC transmembrane type-1" evidence="14">
    <location>
        <begin position="21"/>
        <end position="210"/>
    </location>
</feature>
<dbReference type="NCBIfam" id="TIGR01726">
    <property type="entry name" value="HEQRo_perm_3TM"/>
    <property type="match status" value="1"/>
</dbReference>
<comment type="subunit">
    <text evidence="11">The complex is composed of two ATP-binding proteins (GltL), two transmembrane proteins (GltJ and GltK) and a solute-binding protein (GltI).</text>
</comment>
<feature type="transmembrane region" description="Helical" evidence="13">
    <location>
        <begin position="191"/>
        <end position="211"/>
    </location>
</feature>
<feature type="transmembrane region" description="Helical" evidence="13">
    <location>
        <begin position="27"/>
        <end position="48"/>
    </location>
</feature>
<evidence type="ECO:0000256" key="5">
    <source>
        <dbReference type="ARBA" id="ARBA00022475"/>
    </source>
</evidence>
<feature type="transmembrane region" description="Helical" evidence="13">
    <location>
        <begin position="69"/>
        <end position="88"/>
    </location>
</feature>
<dbReference type="STRING" id="427683.A5481_27080"/>
<dbReference type="EMBL" id="LWHQ01000064">
    <property type="protein sequence ID" value="OAS18081.1"/>
    <property type="molecule type" value="Genomic_DNA"/>
</dbReference>
<evidence type="ECO:0000256" key="7">
    <source>
        <dbReference type="ARBA" id="ARBA00022970"/>
    </source>
</evidence>
<evidence type="ECO:0000256" key="8">
    <source>
        <dbReference type="ARBA" id="ARBA00022989"/>
    </source>
</evidence>
<keyword evidence="8 13" id="KW-1133">Transmembrane helix</keyword>
<protein>
    <recommendedName>
        <fullName evidence="12">Glutamate/aspartate import permease protein GltK</fullName>
    </recommendedName>
</protein>
<evidence type="ECO:0000256" key="11">
    <source>
        <dbReference type="ARBA" id="ARBA00062718"/>
    </source>
</evidence>